<dbReference type="RefSeq" id="WP_043609633.1">
    <property type="nucleotide sequence ID" value="NZ_AXCY01000135.1"/>
</dbReference>
<feature type="domain" description="G" evidence="1">
    <location>
        <begin position="52"/>
        <end position="190"/>
    </location>
</feature>
<feature type="non-terminal residue" evidence="2">
    <location>
        <position position="257"/>
    </location>
</feature>
<dbReference type="GO" id="GO:0000028">
    <property type="term" value="P:ribosomal small subunit assembly"/>
    <property type="evidence" value="ECO:0007669"/>
    <property type="project" value="TreeGrafter"/>
</dbReference>
<evidence type="ECO:0000259" key="1">
    <source>
        <dbReference type="Pfam" id="PF01926"/>
    </source>
</evidence>
<dbReference type="EMBL" id="AXCY01000135">
    <property type="protein sequence ID" value="KGM08970.1"/>
    <property type="molecule type" value="Genomic_DNA"/>
</dbReference>
<comment type="caution">
    <text evidence="2">The sequence shown here is derived from an EMBL/GenBank/DDBJ whole genome shotgun (WGS) entry which is preliminary data.</text>
</comment>
<dbReference type="PANTHER" id="PTHR42698:SF1">
    <property type="entry name" value="GTPASE ERA, MITOCHONDRIAL"/>
    <property type="match status" value="1"/>
</dbReference>
<reference evidence="2 3" key="1">
    <citation type="submission" date="2013-08" db="EMBL/GenBank/DDBJ databases">
        <title>Genome sequencing of Cellulomonas carbonis T26.</title>
        <authorList>
            <person name="Chen F."/>
            <person name="Li Y."/>
            <person name="Wang G."/>
        </authorList>
    </citation>
    <scope>NUCLEOTIDE SEQUENCE [LARGE SCALE GENOMIC DNA]</scope>
    <source>
        <strain evidence="2 3">T26</strain>
    </source>
</reference>
<dbReference type="GO" id="GO:0005829">
    <property type="term" value="C:cytosol"/>
    <property type="evidence" value="ECO:0007669"/>
    <property type="project" value="TreeGrafter"/>
</dbReference>
<dbReference type="PANTHER" id="PTHR42698">
    <property type="entry name" value="GTPASE ERA"/>
    <property type="match status" value="1"/>
</dbReference>
<protein>
    <submittedName>
        <fullName evidence="2">ABC transporter</fullName>
    </submittedName>
</protein>
<evidence type="ECO:0000313" key="3">
    <source>
        <dbReference type="Proteomes" id="UP000029839"/>
    </source>
</evidence>
<name>A0A0A0BM42_9CELL</name>
<dbReference type="Gene3D" id="3.40.50.300">
    <property type="entry name" value="P-loop containing nucleotide triphosphate hydrolases"/>
    <property type="match status" value="1"/>
</dbReference>
<dbReference type="GO" id="GO:0043024">
    <property type="term" value="F:ribosomal small subunit binding"/>
    <property type="evidence" value="ECO:0007669"/>
    <property type="project" value="TreeGrafter"/>
</dbReference>
<dbReference type="GO" id="GO:0019843">
    <property type="term" value="F:rRNA binding"/>
    <property type="evidence" value="ECO:0007669"/>
    <property type="project" value="TreeGrafter"/>
</dbReference>
<accession>A0A0A0BM42</accession>
<gene>
    <name evidence="2" type="ORF">N868_05270</name>
</gene>
<dbReference type="InterPro" id="IPR006073">
    <property type="entry name" value="GTP-bd"/>
</dbReference>
<reference evidence="2 3" key="2">
    <citation type="journal article" date="2015" name="Stand. Genomic Sci.">
        <title>Draft genome sequence of Cellulomonas carbonis T26(T) and comparative analysis of six Cellulomonas genomes.</title>
        <authorList>
            <person name="Zhuang W."/>
            <person name="Zhang S."/>
            <person name="Xia X."/>
            <person name="Wang G."/>
        </authorList>
    </citation>
    <scope>NUCLEOTIDE SEQUENCE [LARGE SCALE GENOMIC DNA]</scope>
    <source>
        <strain evidence="2 3">T26</strain>
    </source>
</reference>
<organism evidence="2 3">
    <name type="scientific">Cellulomonas carbonis T26</name>
    <dbReference type="NCBI Taxonomy" id="947969"/>
    <lineage>
        <taxon>Bacteria</taxon>
        <taxon>Bacillati</taxon>
        <taxon>Actinomycetota</taxon>
        <taxon>Actinomycetes</taxon>
        <taxon>Micrococcales</taxon>
        <taxon>Cellulomonadaceae</taxon>
        <taxon>Cellulomonas</taxon>
    </lineage>
</organism>
<dbReference type="GO" id="GO:0005525">
    <property type="term" value="F:GTP binding"/>
    <property type="evidence" value="ECO:0007669"/>
    <property type="project" value="InterPro"/>
</dbReference>
<sequence>MGGLSPAERLDALARAVEAGAGVLPADVVARAEAVEERAGRRMRLSAEHTVAAFAGATGSGKSSLFNAVVGEPLAAVDVLRPTTSEALAAVRGAEGAAPLLDWLAVRRRHVLDDDEQAPPTPDDGGLVLLDLPDHDSVVVEHRLEAERLVALVDLMVWVVDPQKYADGALHERYLRPLASHRDVVVVVLNQVDRLSPAEREACRRDLERLLALDGLPGVPVLEASARTGEGVAELRAALDRAARRREAAVARVLADV</sequence>
<evidence type="ECO:0000313" key="2">
    <source>
        <dbReference type="EMBL" id="KGM08970.1"/>
    </source>
</evidence>
<dbReference type="Pfam" id="PF01926">
    <property type="entry name" value="MMR_HSR1"/>
    <property type="match status" value="1"/>
</dbReference>
<proteinExistence type="predicted"/>
<dbReference type="AlphaFoldDB" id="A0A0A0BM42"/>
<dbReference type="Proteomes" id="UP000029839">
    <property type="component" value="Unassembled WGS sequence"/>
</dbReference>
<dbReference type="InterPro" id="IPR027417">
    <property type="entry name" value="P-loop_NTPase"/>
</dbReference>
<dbReference type="SUPFAM" id="SSF52540">
    <property type="entry name" value="P-loop containing nucleoside triphosphate hydrolases"/>
    <property type="match status" value="1"/>
</dbReference>
<dbReference type="InterPro" id="IPR005662">
    <property type="entry name" value="GTPase_Era-like"/>
</dbReference>
<keyword evidence="3" id="KW-1185">Reference proteome</keyword>